<proteinExistence type="predicted"/>
<comment type="caution">
    <text evidence="2">The sequence shown here is derived from an EMBL/GenBank/DDBJ whole genome shotgun (WGS) entry which is preliminary data.</text>
</comment>
<gene>
    <name evidence="2" type="ORF">CFH80_09615</name>
</gene>
<dbReference type="Proteomes" id="UP000231638">
    <property type="component" value="Unassembled WGS sequence"/>
</dbReference>
<organism evidence="2 3">
    <name type="scientific">Sulfurospirillum cavolei</name>
    <dbReference type="NCBI Taxonomy" id="366522"/>
    <lineage>
        <taxon>Bacteria</taxon>
        <taxon>Pseudomonadati</taxon>
        <taxon>Campylobacterota</taxon>
        <taxon>Epsilonproteobacteria</taxon>
        <taxon>Campylobacterales</taxon>
        <taxon>Sulfurospirillaceae</taxon>
        <taxon>Sulfurospirillum</taxon>
    </lineage>
</organism>
<dbReference type="PROSITE" id="PS50531">
    <property type="entry name" value="HTH_IS21"/>
    <property type="match status" value="1"/>
</dbReference>
<sequence>MIKKFLAEGLSKSAIARKLGISRDTVRRYANLPDDYVPHINRPPVINSVDPYLPHIAKMLEMAEATKSEIPLTVIYEEIKKLGY</sequence>
<dbReference type="Gene3D" id="1.10.10.60">
    <property type="entry name" value="Homeodomain-like"/>
    <property type="match status" value="1"/>
</dbReference>
<dbReference type="EMBL" id="DLUG01000248">
    <property type="protein sequence ID" value="DAB35553.1"/>
    <property type="molecule type" value="Genomic_DNA"/>
</dbReference>
<dbReference type="InterPro" id="IPR017894">
    <property type="entry name" value="HTH_IS21_transposase_type"/>
</dbReference>
<protein>
    <submittedName>
        <fullName evidence="2">Integrase</fullName>
    </submittedName>
</protein>
<dbReference type="Pfam" id="PF13384">
    <property type="entry name" value="HTH_23"/>
    <property type="match status" value="1"/>
</dbReference>
<evidence type="ECO:0000259" key="1">
    <source>
        <dbReference type="PROSITE" id="PS50531"/>
    </source>
</evidence>
<evidence type="ECO:0000313" key="3">
    <source>
        <dbReference type="Proteomes" id="UP000231638"/>
    </source>
</evidence>
<evidence type="ECO:0000313" key="2">
    <source>
        <dbReference type="EMBL" id="DAB35553.1"/>
    </source>
</evidence>
<name>A0A2D3WGB8_9BACT</name>
<feature type="non-terminal residue" evidence="2">
    <location>
        <position position="84"/>
    </location>
</feature>
<dbReference type="AlphaFoldDB" id="A0A2D3WGB8"/>
<reference evidence="2 3" key="1">
    <citation type="journal article" date="2017" name="Front. Microbiol.">
        <title>Comparative Genomic Analysis of the Class Epsilonproteobacteria and Proposed Reclassification to Epsilonbacteraeota (phyl. nov.).</title>
        <authorList>
            <person name="Waite D.W."/>
            <person name="Vanwonterghem I."/>
            <person name="Rinke C."/>
            <person name="Parks D.H."/>
            <person name="Zhang Y."/>
            <person name="Takai K."/>
            <person name="Sievert S.M."/>
            <person name="Simon J."/>
            <person name="Campbell B.J."/>
            <person name="Hanson T.E."/>
            <person name="Woyke T."/>
            <person name="Klotz M.G."/>
            <person name="Hugenholtz P."/>
        </authorList>
    </citation>
    <scope>NUCLEOTIDE SEQUENCE [LARGE SCALE GENOMIC DNA]</scope>
    <source>
        <strain evidence="2">UBA11420</strain>
    </source>
</reference>
<feature type="domain" description="HTH IS21-type" evidence="1">
    <location>
        <begin position="1"/>
        <end position="60"/>
    </location>
</feature>
<accession>A0A2D3WGB8</accession>